<dbReference type="RefSeq" id="WP_105987844.1">
    <property type="nucleotide sequence ID" value="NZ_QUBF01000004.1"/>
</dbReference>
<dbReference type="NCBIfam" id="TIGR02116">
    <property type="entry name" value="toxin_Txe_YoeB"/>
    <property type="match status" value="1"/>
</dbReference>
<dbReference type="SUPFAM" id="SSF143011">
    <property type="entry name" value="RelE-like"/>
    <property type="match status" value="1"/>
</dbReference>
<dbReference type="PANTHER" id="PTHR38039">
    <property type="entry name" value="TOXIN YOEB"/>
    <property type="match status" value="1"/>
</dbReference>
<dbReference type="Gene3D" id="3.30.2310.20">
    <property type="entry name" value="RelE-like"/>
    <property type="match status" value="1"/>
</dbReference>
<dbReference type="GO" id="GO:0045892">
    <property type="term" value="P:negative regulation of DNA-templated transcription"/>
    <property type="evidence" value="ECO:0007669"/>
    <property type="project" value="TreeGrafter"/>
</dbReference>
<dbReference type="EMBL" id="QUBG01000004">
    <property type="protein sequence ID" value="TPR43730.1"/>
    <property type="molecule type" value="Genomic_DNA"/>
</dbReference>
<keyword evidence="4" id="KW-0255">Endonuclease</keyword>
<reference evidence="8" key="1">
    <citation type="submission" date="2018-08" db="EMBL/GenBank/DDBJ databases">
        <title>Comparative genomics of wild bee and flower associated Lactobacillus reveals potential adaptation to the bee host.</title>
        <authorList>
            <person name="Vuong H.Q."/>
            <person name="Mcfrederick Q.S."/>
        </authorList>
    </citation>
    <scope>NUCLEOTIDE SEQUENCE</scope>
    <source>
        <strain evidence="8">HV_63</strain>
    </source>
</reference>
<accession>A0A9Q8IN80</accession>
<protein>
    <recommendedName>
        <fullName evidence="7">Endoribonuclease YoeB</fullName>
    </recommendedName>
    <alternativeName>
        <fullName evidence="6">Putative mRNA interferase YoeB</fullName>
    </alternativeName>
</protein>
<comment type="caution">
    <text evidence="8">The sequence shown here is derived from an EMBL/GenBank/DDBJ whole genome shotgun (WGS) entry which is preliminary data.</text>
</comment>
<evidence type="ECO:0000256" key="6">
    <source>
        <dbReference type="ARBA" id="ARBA00030388"/>
    </source>
</evidence>
<evidence type="ECO:0000256" key="2">
    <source>
        <dbReference type="ARBA" id="ARBA00022649"/>
    </source>
</evidence>
<evidence type="ECO:0000256" key="7">
    <source>
        <dbReference type="ARBA" id="ARBA00050056"/>
    </source>
</evidence>
<dbReference type="GO" id="GO:0006401">
    <property type="term" value="P:RNA catabolic process"/>
    <property type="evidence" value="ECO:0007669"/>
    <property type="project" value="InterPro"/>
</dbReference>
<evidence type="ECO:0000313" key="8">
    <source>
        <dbReference type="EMBL" id="TPR43730.1"/>
    </source>
</evidence>
<name>A0A9Q8IN80_9LACO</name>
<proteinExistence type="inferred from homology"/>
<comment type="similarity">
    <text evidence="1">Belongs to the YoeB family.</text>
</comment>
<dbReference type="GO" id="GO:0004519">
    <property type="term" value="F:endonuclease activity"/>
    <property type="evidence" value="ECO:0007669"/>
    <property type="project" value="UniProtKB-KW"/>
</dbReference>
<sequence>MARFNLEFSNKSFKEYLYWQNYDRKTSKKINKLLNELIRTPFDGEGKPEPLQSNLSGMWSRRINKKDRLVYIVLKDRIQIVQMKYHY</sequence>
<keyword evidence="3" id="KW-0540">Nuclease</keyword>
<evidence type="ECO:0000256" key="1">
    <source>
        <dbReference type="ARBA" id="ARBA00008172"/>
    </source>
</evidence>
<evidence type="ECO:0000256" key="3">
    <source>
        <dbReference type="ARBA" id="ARBA00022722"/>
    </source>
</evidence>
<evidence type="ECO:0000313" key="9">
    <source>
        <dbReference type="Proteomes" id="UP000784700"/>
    </source>
</evidence>
<organism evidence="8 9">
    <name type="scientific">Apilactobacillus micheneri</name>
    <dbReference type="NCBI Taxonomy" id="1899430"/>
    <lineage>
        <taxon>Bacteria</taxon>
        <taxon>Bacillati</taxon>
        <taxon>Bacillota</taxon>
        <taxon>Bacilli</taxon>
        <taxon>Lactobacillales</taxon>
        <taxon>Lactobacillaceae</taxon>
        <taxon>Apilactobacillus</taxon>
    </lineage>
</organism>
<keyword evidence="2" id="KW-1277">Toxin-antitoxin system</keyword>
<dbReference type="AlphaFoldDB" id="A0A9Q8IN80"/>
<dbReference type="PANTHER" id="PTHR38039:SF1">
    <property type="entry name" value="TOXIN YOEB"/>
    <property type="match status" value="1"/>
</dbReference>
<dbReference type="InterPro" id="IPR009614">
    <property type="entry name" value="YoeB_toxin"/>
</dbReference>
<evidence type="ECO:0000256" key="5">
    <source>
        <dbReference type="ARBA" id="ARBA00022801"/>
    </source>
</evidence>
<dbReference type="InterPro" id="IPR035093">
    <property type="entry name" value="RelE/ParE_toxin_dom_sf"/>
</dbReference>
<gene>
    <name evidence="8" type="ORF">DY130_04670</name>
</gene>
<dbReference type="Pfam" id="PF06769">
    <property type="entry name" value="YoeB_toxin"/>
    <property type="match status" value="1"/>
</dbReference>
<dbReference type="Proteomes" id="UP000784700">
    <property type="component" value="Unassembled WGS sequence"/>
</dbReference>
<dbReference type="GO" id="GO:0016787">
    <property type="term" value="F:hydrolase activity"/>
    <property type="evidence" value="ECO:0007669"/>
    <property type="project" value="UniProtKB-KW"/>
</dbReference>
<evidence type="ECO:0000256" key="4">
    <source>
        <dbReference type="ARBA" id="ARBA00022759"/>
    </source>
</evidence>
<keyword evidence="5" id="KW-0378">Hydrolase</keyword>